<reference evidence="1 2" key="1">
    <citation type="submission" date="2017-08" db="EMBL/GenBank/DDBJ databases">
        <title>Infants hospitalized years apart are colonized by the same room-sourced microbial strains.</title>
        <authorList>
            <person name="Brooks B."/>
            <person name="Olm M.R."/>
            <person name="Firek B.A."/>
            <person name="Baker R."/>
            <person name="Thomas B.C."/>
            <person name="Morowitz M.J."/>
            <person name="Banfield J.F."/>
        </authorList>
    </citation>
    <scope>NUCLEOTIDE SEQUENCE [LARGE SCALE GENOMIC DNA]</scope>
    <source>
        <strain evidence="1">S2_005_003_R2_42</strain>
    </source>
</reference>
<dbReference type="Proteomes" id="UP000249046">
    <property type="component" value="Unassembled WGS sequence"/>
</dbReference>
<dbReference type="InterPro" id="IPR005651">
    <property type="entry name" value="Trm112-like"/>
</dbReference>
<dbReference type="EMBL" id="QFPO01000003">
    <property type="protein sequence ID" value="PZQ18756.1"/>
    <property type="molecule type" value="Genomic_DNA"/>
</dbReference>
<dbReference type="AlphaFoldDB" id="A0A2W5KNW6"/>
<evidence type="ECO:0008006" key="3">
    <source>
        <dbReference type="Google" id="ProtNLM"/>
    </source>
</evidence>
<sequence length="89" mass="9645">MDQRLLSLLRCPASQAPLRPLRRDELDALNRTIAAGTATLADGQPWRTPLQAALITEDRARVYRIEDGIPVMLADQAIPTIGLDGPGDA</sequence>
<evidence type="ECO:0000313" key="2">
    <source>
        <dbReference type="Proteomes" id="UP000249046"/>
    </source>
</evidence>
<dbReference type="Pfam" id="PF03966">
    <property type="entry name" value="Trm112p"/>
    <property type="match status" value="1"/>
</dbReference>
<comment type="caution">
    <text evidence="1">The sequence shown here is derived from an EMBL/GenBank/DDBJ whole genome shotgun (WGS) entry which is preliminary data.</text>
</comment>
<proteinExistence type="predicted"/>
<dbReference type="Gene3D" id="2.20.25.10">
    <property type="match status" value="1"/>
</dbReference>
<organism evidence="1 2">
    <name type="scientific">Rhodanobacter denitrificans</name>
    <dbReference type="NCBI Taxonomy" id="666685"/>
    <lineage>
        <taxon>Bacteria</taxon>
        <taxon>Pseudomonadati</taxon>
        <taxon>Pseudomonadota</taxon>
        <taxon>Gammaproteobacteria</taxon>
        <taxon>Lysobacterales</taxon>
        <taxon>Rhodanobacteraceae</taxon>
        <taxon>Rhodanobacter</taxon>
    </lineage>
</organism>
<gene>
    <name evidence="1" type="ORF">DI564_05580</name>
</gene>
<protein>
    <recommendedName>
        <fullName evidence="3">Trm112 family protein</fullName>
    </recommendedName>
</protein>
<dbReference type="SUPFAM" id="SSF158997">
    <property type="entry name" value="Trm112p-like"/>
    <property type="match status" value="1"/>
</dbReference>
<accession>A0A2W5KNW6</accession>
<name>A0A2W5KNW6_9GAMM</name>
<evidence type="ECO:0000313" key="1">
    <source>
        <dbReference type="EMBL" id="PZQ18756.1"/>
    </source>
</evidence>